<dbReference type="AlphaFoldDB" id="A0AA35XBU7"/>
<feature type="non-terminal residue" evidence="1">
    <location>
        <position position="1"/>
    </location>
</feature>
<organism evidence="1 2">
    <name type="scientific">Geodia barretti</name>
    <name type="common">Barrett's horny sponge</name>
    <dbReference type="NCBI Taxonomy" id="519541"/>
    <lineage>
        <taxon>Eukaryota</taxon>
        <taxon>Metazoa</taxon>
        <taxon>Porifera</taxon>
        <taxon>Demospongiae</taxon>
        <taxon>Heteroscleromorpha</taxon>
        <taxon>Tetractinellida</taxon>
        <taxon>Astrophorina</taxon>
        <taxon>Geodiidae</taxon>
        <taxon>Geodia</taxon>
    </lineage>
</organism>
<reference evidence="1" key="1">
    <citation type="submission" date="2023-03" db="EMBL/GenBank/DDBJ databases">
        <authorList>
            <person name="Steffen K."/>
            <person name="Cardenas P."/>
        </authorList>
    </citation>
    <scope>NUCLEOTIDE SEQUENCE</scope>
</reference>
<protein>
    <submittedName>
        <fullName evidence="1">Uncharacterized protein</fullName>
    </submittedName>
</protein>
<name>A0AA35XBU7_GEOBA</name>
<dbReference type="Proteomes" id="UP001174909">
    <property type="component" value="Unassembled WGS sequence"/>
</dbReference>
<evidence type="ECO:0000313" key="1">
    <source>
        <dbReference type="EMBL" id="CAI8045700.1"/>
    </source>
</evidence>
<proteinExistence type="predicted"/>
<gene>
    <name evidence="1" type="ORF">GBAR_LOCUS25275</name>
</gene>
<dbReference type="EMBL" id="CASHTH010003499">
    <property type="protein sequence ID" value="CAI8045700.1"/>
    <property type="molecule type" value="Genomic_DNA"/>
</dbReference>
<sequence>SHFYCIFDSSFCENILPVADDVLCLRCTCAYESRNSILIAVSQKLNSSFSLYLSSMFSLFPVLLTYPLPLSPISLLSPIPPPSIRSLSSSS</sequence>
<evidence type="ECO:0000313" key="2">
    <source>
        <dbReference type="Proteomes" id="UP001174909"/>
    </source>
</evidence>
<accession>A0AA35XBU7</accession>
<comment type="caution">
    <text evidence="1">The sequence shown here is derived from an EMBL/GenBank/DDBJ whole genome shotgun (WGS) entry which is preliminary data.</text>
</comment>
<keyword evidence="2" id="KW-1185">Reference proteome</keyword>